<comment type="caution">
    <text evidence="1">The sequence shown here is derived from an EMBL/GenBank/DDBJ whole genome shotgun (WGS) entry which is preliminary data.</text>
</comment>
<name>A0ABV3QFY6_9GAMM</name>
<reference evidence="1 2" key="1">
    <citation type="submission" date="2024-06" db="EMBL/GenBank/DDBJ databases">
        <authorList>
            <person name="Woo H."/>
        </authorList>
    </citation>
    <scope>NUCLEOTIDE SEQUENCE [LARGE SCALE GENOMIC DNA]</scope>
    <source>
        <strain evidence="1 2">Si-c</strain>
    </source>
</reference>
<gene>
    <name evidence="1" type="ORF">ABQJ54_13365</name>
</gene>
<evidence type="ECO:0000313" key="2">
    <source>
        <dbReference type="Proteomes" id="UP001556220"/>
    </source>
</evidence>
<keyword evidence="2" id="KW-1185">Reference proteome</keyword>
<evidence type="ECO:0000313" key="1">
    <source>
        <dbReference type="EMBL" id="MEW9572742.1"/>
    </source>
</evidence>
<proteinExistence type="predicted"/>
<dbReference type="RefSeq" id="WP_367854799.1">
    <property type="nucleotide sequence ID" value="NZ_JBFOHK010000003.1"/>
</dbReference>
<dbReference type="EMBL" id="JBFOHK010000003">
    <property type="protein sequence ID" value="MEW9572742.1"/>
    <property type="molecule type" value="Genomic_DNA"/>
</dbReference>
<protein>
    <submittedName>
        <fullName evidence="1">Uncharacterized protein</fullName>
    </submittedName>
</protein>
<accession>A0ABV3QFY6</accession>
<organism evidence="1 2">
    <name type="scientific">Rhodanobacter lycopersici</name>
    <dbReference type="NCBI Taxonomy" id="3162487"/>
    <lineage>
        <taxon>Bacteria</taxon>
        <taxon>Pseudomonadati</taxon>
        <taxon>Pseudomonadota</taxon>
        <taxon>Gammaproteobacteria</taxon>
        <taxon>Lysobacterales</taxon>
        <taxon>Rhodanobacteraceae</taxon>
        <taxon>Rhodanobacter</taxon>
    </lineage>
</organism>
<sequence>MIYRRRALQRRLNDLRDVLGDEAVEKLAERLNRPGKDRVAAMWEVVVMHGLSNCGSLQNEVALASMRRPDILFERDALRLTADVTAVSDEGLNNNNPYRELSQLIEAAKCKLKLPIGGVDLRIRAKHESTKRGNRTVLLLPPRGKLQEFVNQLILPQLREQMTAGASPLRIAIDEADVSLDITIDPIRSPYSSAGFATYDAPKIRDRNPLYNALKAKAEQLRGAEGTTGIIVGDGNCAALSDRSANWDEVSTEQIVAEFFRQFSSVGFVLLLCVRESRHGWSSYPPPVLQNDARLFVRDGCDARSELSTLFQAMLEHFPKPAMMPVNGAFRACEEGYDLGHHGGFSMTGSGVVRLGLREFTEIFAGLRTLQDNGAKNIEAARKLPQEPSQLQAIVLRNLRDGRLPASIEIIKTDEDDNDDWVEIRFGEIDPAIAPLR</sequence>
<dbReference type="Proteomes" id="UP001556220">
    <property type="component" value="Unassembled WGS sequence"/>
</dbReference>